<keyword evidence="7" id="KW-1185">Reference proteome</keyword>
<keyword evidence="2" id="KW-0238">DNA-binding</keyword>
<dbReference type="InterPro" id="IPR001789">
    <property type="entry name" value="Sig_transdc_resp-reg_receiver"/>
</dbReference>
<feature type="modified residue" description="4-aspartylphosphate" evidence="3">
    <location>
        <position position="63"/>
    </location>
</feature>
<accession>A0ABU1BLH2</accession>
<dbReference type="Pfam" id="PF00072">
    <property type="entry name" value="Response_reg"/>
    <property type="match status" value="1"/>
</dbReference>
<name>A0ABU1BLH2_9BURK</name>
<dbReference type="PANTHER" id="PTHR43214">
    <property type="entry name" value="TWO-COMPONENT RESPONSE REGULATOR"/>
    <property type="match status" value="1"/>
</dbReference>
<evidence type="ECO:0000256" key="2">
    <source>
        <dbReference type="ARBA" id="ARBA00023125"/>
    </source>
</evidence>
<dbReference type="Gene3D" id="3.40.50.2300">
    <property type="match status" value="1"/>
</dbReference>
<dbReference type="PROSITE" id="PS50110">
    <property type="entry name" value="RESPONSE_REGULATORY"/>
    <property type="match status" value="1"/>
</dbReference>
<dbReference type="Proteomes" id="UP001225596">
    <property type="component" value="Unassembled WGS sequence"/>
</dbReference>
<dbReference type="SUPFAM" id="SSF46894">
    <property type="entry name" value="C-terminal effector domain of the bipartite response regulators"/>
    <property type="match status" value="1"/>
</dbReference>
<organism evidence="6 7">
    <name type="scientific">Keguizhuia sedimenti</name>
    <dbReference type="NCBI Taxonomy" id="3064264"/>
    <lineage>
        <taxon>Bacteria</taxon>
        <taxon>Pseudomonadati</taxon>
        <taxon>Pseudomonadota</taxon>
        <taxon>Betaproteobacteria</taxon>
        <taxon>Burkholderiales</taxon>
        <taxon>Oxalobacteraceae</taxon>
        <taxon>Keguizhuia</taxon>
    </lineage>
</organism>
<evidence type="ECO:0000256" key="1">
    <source>
        <dbReference type="ARBA" id="ARBA00022553"/>
    </source>
</evidence>
<reference evidence="6 7" key="1">
    <citation type="submission" date="2023-08" db="EMBL/GenBank/DDBJ databases">
        <title>Oxalobacteraceae gen .nov., isolated from river sludge outside the plant.</title>
        <authorList>
            <person name="Zhao S.Y."/>
        </authorList>
    </citation>
    <scope>NUCLEOTIDE SEQUENCE [LARGE SCALE GENOMIC DNA]</scope>
    <source>
        <strain evidence="6 7">R-40</strain>
    </source>
</reference>
<dbReference type="InterPro" id="IPR011006">
    <property type="entry name" value="CheY-like_superfamily"/>
</dbReference>
<evidence type="ECO:0000259" key="4">
    <source>
        <dbReference type="PROSITE" id="PS50043"/>
    </source>
</evidence>
<feature type="domain" description="HTH luxR-type" evidence="4">
    <location>
        <begin position="156"/>
        <end position="223"/>
    </location>
</feature>
<dbReference type="SUPFAM" id="SSF52172">
    <property type="entry name" value="CheY-like"/>
    <property type="match status" value="1"/>
</dbReference>
<dbReference type="PANTHER" id="PTHR43214:SF38">
    <property type="entry name" value="NITRATE_NITRITE RESPONSE REGULATOR PROTEIN NARL"/>
    <property type="match status" value="1"/>
</dbReference>
<dbReference type="SMART" id="SM00421">
    <property type="entry name" value="HTH_LUXR"/>
    <property type="match status" value="1"/>
</dbReference>
<sequence>MNQVNFSLPIRVMLVDDHQTMLWGMQQLIDSKKPRMEVIGVASTAEEIMEKSIRLEPDVIVLDVDLGGKSSISLLPALLEKCKAKVLIFSGMRDEKILDSAILHGARGLVGKEEPANVLPKAIERIHAGELWLDRETSGRLFQQMHTQRNTKDNKGSDKLSHLTPKELKVLDLVVRESGLSNKALAQRLFMSEYTLRNHLSSIYHKLDVDNRLSLYVYASKLNLLSREI</sequence>
<dbReference type="InterPro" id="IPR000792">
    <property type="entry name" value="Tscrpt_reg_LuxR_C"/>
</dbReference>
<evidence type="ECO:0000259" key="5">
    <source>
        <dbReference type="PROSITE" id="PS50110"/>
    </source>
</evidence>
<dbReference type="Pfam" id="PF00196">
    <property type="entry name" value="GerE"/>
    <property type="match status" value="1"/>
</dbReference>
<dbReference type="CDD" id="cd06170">
    <property type="entry name" value="LuxR_C_like"/>
    <property type="match status" value="1"/>
</dbReference>
<dbReference type="RefSeq" id="WP_338434738.1">
    <property type="nucleotide sequence ID" value="NZ_JAUYVH010000001.1"/>
</dbReference>
<proteinExistence type="predicted"/>
<dbReference type="InterPro" id="IPR058245">
    <property type="entry name" value="NreC/VraR/RcsB-like_REC"/>
</dbReference>
<dbReference type="CDD" id="cd17535">
    <property type="entry name" value="REC_NarL-like"/>
    <property type="match status" value="1"/>
</dbReference>
<dbReference type="InterPro" id="IPR016032">
    <property type="entry name" value="Sig_transdc_resp-reg_C-effctor"/>
</dbReference>
<dbReference type="SMART" id="SM00448">
    <property type="entry name" value="REC"/>
    <property type="match status" value="1"/>
</dbReference>
<dbReference type="InterPro" id="IPR039420">
    <property type="entry name" value="WalR-like"/>
</dbReference>
<feature type="domain" description="Response regulatory" evidence="5">
    <location>
        <begin position="11"/>
        <end position="127"/>
    </location>
</feature>
<dbReference type="EMBL" id="JAUYVH010000001">
    <property type="protein sequence ID" value="MDQ9168906.1"/>
    <property type="molecule type" value="Genomic_DNA"/>
</dbReference>
<keyword evidence="1 3" id="KW-0597">Phosphoprotein</keyword>
<dbReference type="PROSITE" id="PS50043">
    <property type="entry name" value="HTH_LUXR_2"/>
    <property type="match status" value="1"/>
</dbReference>
<protein>
    <submittedName>
        <fullName evidence="6">Response regulator transcription factor</fullName>
    </submittedName>
</protein>
<comment type="caution">
    <text evidence="6">The sequence shown here is derived from an EMBL/GenBank/DDBJ whole genome shotgun (WGS) entry which is preliminary data.</text>
</comment>
<evidence type="ECO:0000313" key="7">
    <source>
        <dbReference type="Proteomes" id="UP001225596"/>
    </source>
</evidence>
<evidence type="ECO:0000256" key="3">
    <source>
        <dbReference type="PROSITE-ProRule" id="PRU00169"/>
    </source>
</evidence>
<gene>
    <name evidence="6" type="ORF">Q8A64_00625</name>
</gene>
<evidence type="ECO:0000313" key="6">
    <source>
        <dbReference type="EMBL" id="MDQ9168906.1"/>
    </source>
</evidence>